<comment type="similarity">
    <text evidence="4">Belongs to the sorting nexin family.</text>
</comment>
<evidence type="ECO:0000256" key="10">
    <source>
        <dbReference type="SAM" id="MobiDB-lite"/>
    </source>
</evidence>
<evidence type="ECO:0000256" key="6">
    <source>
        <dbReference type="ARBA" id="ARBA00022448"/>
    </source>
</evidence>
<organism evidence="12 13">
    <name type="scientific">Rhodotorula diobovata</name>
    <dbReference type="NCBI Taxonomy" id="5288"/>
    <lineage>
        <taxon>Eukaryota</taxon>
        <taxon>Fungi</taxon>
        <taxon>Dikarya</taxon>
        <taxon>Basidiomycota</taxon>
        <taxon>Pucciniomycotina</taxon>
        <taxon>Microbotryomycetes</taxon>
        <taxon>Sporidiobolales</taxon>
        <taxon>Sporidiobolaceae</taxon>
        <taxon>Rhodotorula</taxon>
    </lineage>
</organism>
<feature type="region of interest" description="Disordered" evidence="10">
    <location>
        <begin position="77"/>
        <end position="108"/>
    </location>
</feature>
<feature type="compositionally biased region" description="Gly residues" evidence="10">
    <location>
        <begin position="80"/>
        <end position="98"/>
    </location>
</feature>
<feature type="compositionally biased region" description="Polar residues" evidence="10">
    <location>
        <begin position="16"/>
        <end position="25"/>
    </location>
</feature>
<dbReference type="GO" id="GO:0042147">
    <property type="term" value="P:retrograde transport, endosome to Golgi"/>
    <property type="evidence" value="ECO:0007669"/>
    <property type="project" value="InterPro"/>
</dbReference>
<dbReference type="OrthoDB" id="10064318at2759"/>
<evidence type="ECO:0000259" key="11">
    <source>
        <dbReference type="PROSITE" id="PS50195"/>
    </source>
</evidence>
<dbReference type="InterPro" id="IPR045734">
    <property type="entry name" value="Snx8_BAR_dom"/>
</dbReference>
<keyword evidence="8" id="KW-0653">Protein transport</keyword>
<keyword evidence="9" id="KW-0472">Membrane</keyword>
<dbReference type="Pfam" id="PF19566">
    <property type="entry name" value="Snx8_BAR_dom"/>
    <property type="match status" value="1"/>
</dbReference>
<dbReference type="GO" id="GO:0006623">
    <property type="term" value="P:protein targeting to vacuole"/>
    <property type="evidence" value="ECO:0007669"/>
    <property type="project" value="TreeGrafter"/>
</dbReference>
<dbReference type="Pfam" id="PF00787">
    <property type="entry name" value="PX"/>
    <property type="match status" value="1"/>
</dbReference>
<keyword evidence="13" id="KW-1185">Reference proteome</keyword>
<evidence type="ECO:0000256" key="4">
    <source>
        <dbReference type="ARBA" id="ARBA00010883"/>
    </source>
</evidence>
<evidence type="ECO:0000256" key="2">
    <source>
        <dbReference type="ARBA" id="ARBA00004287"/>
    </source>
</evidence>
<evidence type="ECO:0000256" key="8">
    <source>
        <dbReference type="ARBA" id="ARBA00022927"/>
    </source>
</evidence>
<dbReference type="GO" id="GO:0005829">
    <property type="term" value="C:cytosol"/>
    <property type="evidence" value="ECO:0007669"/>
    <property type="project" value="GOC"/>
</dbReference>
<dbReference type="InterPro" id="IPR027267">
    <property type="entry name" value="AH/BAR_dom_sf"/>
</dbReference>
<evidence type="ECO:0000313" key="12">
    <source>
        <dbReference type="EMBL" id="TNY22706.1"/>
    </source>
</evidence>
<gene>
    <name evidence="12" type="ORF">DMC30DRAFT_410915</name>
</gene>
<dbReference type="PANTHER" id="PTHR47554">
    <property type="entry name" value="SORTING NEXIN MVP1"/>
    <property type="match status" value="1"/>
</dbReference>
<reference evidence="12 13" key="1">
    <citation type="submission" date="2019-03" db="EMBL/GenBank/DDBJ databases">
        <title>Rhodosporidium diobovatum UCD-FST 08-225 genome sequencing, assembly, and annotation.</title>
        <authorList>
            <person name="Fakankun I.U."/>
            <person name="Fristensky B."/>
            <person name="Levin D.B."/>
        </authorList>
    </citation>
    <scope>NUCLEOTIDE SEQUENCE [LARGE SCALE GENOMIC DNA]</scope>
    <source>
        <strain evidence="12 13">UCD-FST 08-225</strain>
    </source>
</reference>
<dbReference type="PROSITE" id="PS50195">
    <property type="entry name" value="PX"/>
    <property type="match status" value="1"/>
</dbReference>
<comment type="subcellular location">
    <subcellularLocation>
        <location evidence="3">Cytoplasm</location>
    </subcellularLocation>
    <subcellularLocation>
        <location evidence="2">Membrane</location>
        <topology evidence="2">Peripheral membrane protein</topology>
        <orientation evidence="2">Cytoplasmic side</orientation>
    </subcellularLocation>
</comment>
<dbReference type="SMART" id="SM00312">
    <property type="entry name" value="PX"/>
    <property type="match status" value="1"/>
</dbReference>
<keyword evidence="7" id="KW-0963">Cytoplasm</keyword>
<evidence type="ECO:0000256" key="7">
    <source>
        <dbReference type="ARBA" id="ARBA00022490"/>
    </source>
</evidence>
<dbReference type="Proteomes" id="UP000311382">
    <property type="component" value="Unassembled WGS sequence"/>
</dbReference>
<evidence type="ECO:0000256" key="9">
    <source>
        <dbReference type="ARBA" id="ARBA00023136"/>
    </source>
</evidence>
<sequence length="500" mass="55132">MSSFDQSRGFHVPSTFARQESYSSTADPWGSPAAAPPPAAPLADDHLPPSLSGFAGNNAEGNTTQRLDYSVIDEEDAQGVGAGPGGGGGARGAHGGFGDNLLDGQGRDGPWQLPRQQRIELVLQGDLEGWMVKHHVYSVIQPDKGISVPRRYSDFVWLLDCLTRRYPFRSLPALPPKRLQLSGHYLATDELFLDRRRRGLERALTALVAHPVIRHDALLAHFLSAPEDLAAYRKGKGGAPGGGGGWVSLEEESAQRVLTPREEGSLPADVDARLASLRQRLPALVDAWTRITTVADRLAHRRLNQGREYEAMGEALRRAVEVEGQGWRPHEVEQTEREVRAVAGVAAEVAETEGASARTSLESVVEELKRHREIYTSLRDLFARQAALGGDNVDKLQKRVETNLNKLNLLRSLTPRPPTFDADADKLSSLLAADQRAIDAALRRRSFIRWCVWEEVRWAWRSTSLINLTLRDYASHETSYARRLAQQWDALAEALGPVAA</sequence>
<comment type="function">
    <text evidence="1">Required for vacuolar protein sorting.</text>
</comment>
<proteinExistence type="inferred from homology"/>
<dbReference type="Gene3D" id="1.20.1270.60">
    <property type="entry name" value="Arfaptin homology (AH) domain/BAR domain"/>
    <property type="match status" value="1"/>
</dbReference>
<dbReference type="AlphaFoldDB" id="A0A5C5G2E6"/>
<evidence type="ECO:0000256" key="3">
    <source>
        <dbReference type="ARBA" id="ARBA00004496"/>
    </source>
</evidence>
<dbReference type="InterPro" id="IPR036871">
    <property type="entry name" value="PX_dom_sf"/>
</dbReference>
<accession>A0A5C5G2E6</accession>
<dbReference type="EMBL" id="SOZI01000021">
    <property type="protein sequence ID" value="TNY22706.1"/>
    <property type="molecule type" value="Genomic_DNA"/>
</dbReference>
<dbReference type="PANTHER" id="PTHR47554:SF1">
    <property type="entry name" value="SORTING NEXIN MVP1"/>
    <property type="match status" value="1"/>
</dbReference>
<dbReference type="InterPro" id="IPR028662">
    <property type="entry name" value="SNX8/Mvp1"/>
</dbReference>
<dbReference type="GO" id="GO:0032266">
    <property type="term" value="F:phosphatidylinositol-3-phosphate binding"/>
    <property type="evidence" value="ECO:0007669"/>
    <property type="project" value="TreeGrafter"/>
</dbReference>
<dbReference type="Gene3D" id="3.30.1520.10">
    <property type="entry name" value="Phox-like domain"/>
    <property type="match status" value="1"/>
</dbReference>
<dbReference type="SUPFAM" id="SSF64268">
    <property type="entry name" value="PX domain"/>
    <property type="match status" value="1"/>
</dbReference>
<dbReference type="GO" id="GO:0016020">
    <property type="term" value="C:membrane"/>
    <property type="evidence" value="ECO:0007669"/>
    <property type="project" value="UniProtKB-SubCell"/>
</dbReference>
<dbReference type="GO" id="GO:0005768">
    <property type="term" value="C:endosome"/>
    <property type="evidence" value="ECO:0007669"/>
    <property type="project" value="TreeGrafter"/>
</dbReference>
<keyword evidence="6" id="KW-0813">Transport</keyword>
<evidence type="ECO:0000313" key="13">
    <source>
        <dbReference type="Proteomes" id="UP000311382"/>
    </source>
</evidence>
<dbReference type="InterPro" id="IPR001683">
    <property type="entry name" value="PX_dom"/>
</dbReference>
<feature type="region of interest" description="Disordered" evidence="10">
    <location>
        <begin position="1"/>
        <end position="62"/>
    </location>
</feature>
<comment type="caution">
    <text evidence="12">The sequence shown here is derived from an EMBL/GenBank/DDBJ whole genome shotgun (WGS) entry which is preliminary data.</text>
</comment>
<evidence type="ECO:0000256" key="5">
    <source>
        <dbReference type="ARBA" id="ARBA00014268"/>
    </source>
</evidence>
<evidence type="ECO:0000256" key="1">
    <source>
        <dbReference type="ARBA" id="ARBA00002474"/>
    </source>
</evidence>
<feature type="domain" description="PX" evidence="11">
    <location>
        <begin position="115"/>
        <end position="229"/>
    </location>
</feature>
<name>A0A5C5G2E6_9BASI</name>
<protein>
    <recommendedName>
        <fullName evidence="5">Sorting nexin MVP1</fullName>
    </recommendedName>
</protein>
<dbReference type="STRING" id="5288.A0A5C5G2E6"/>